<dbReference type="OrthoDB" id="4326794at2"/>
<dbReference type="SMART" id="SM01043">
    <property type="entry name" value="BTAD"/>
    <property type="match status" value="1"/>
</dbReference>
<dbReference type="GO" id="GO:0003677">
    <property type="term" value="F:DNA binding"/>
    <property type="evidence" value="ECO:0007669"/>
    <property type="project" value="InterPro"/>
</dbReference>
<dbReference type="AlphaFoldDB" id="A0A4P7GLE7"/>
<sequence>MRGSIMTKRLVGGAGVSGIPTLGSMGLDAGVLGGIRLRVDDEQVPLAPRLRLLFALLVAAGESGVDADLLLEELYAGRPPPTAPAALRVHLAKLRDALEPGRDRAVSTRVGRSHDRWRLRLEPEECDATLFTAEVGQARALLDQGDHRSAVGLLQTALARWGEPYDGLPGAFFETERGRLAGLRRTAAVDLVHSLLEVGEATTARDEAGRLRADDPWDEELMLLQARATYAASGQEPALSLLRDFAHELDEELGLEPSPWLREAEQAVLRHDPAWAPVTATAPGQRRLPPPAAG</sequence>
<evidence type="ECO:0000256" key="1">
    <source>
        <dbReference type="ARBA" id="ARBA00023015"/>
    </source>
</evidence>
<dbReference type="InterPro" id="IPR005158">
    <property type="entry name" value="BTAD"/>
</dbReference>
<dbReference type="Proteomes" id="UP000294894">
    <property type="component" value="Chromosome"/>
</dbReference>
<name>A0A4P7GLE7_9ACTN</name>
<dbReference type="InterPro" id="IPR036388">
    <property type="entry name" value="WH-like_DNA-bd_sf"/>
</dbReference>
<dbReference type="EMBL" id="CP038267">
    <property type="protein sequence ID" value="QBR92763.1"/>
    <property type="molecule type" value="Genomic_DNA"/>
</dbReference>
<accession>A0A4P7GLE7</accession>
<dbReference type="Gene3D" id="1.25.40.10">
    <property type="entry name" value="Tetratricopeptide repeat domain"/>
    <property type="match status" value="1"/>
</dbReference>
<dbReference type="KEGG" id="noy:EXE57_11130"/>
<keyword evidence="2" id="KW-0804">Transcription</keyword>
<organism evidence="5 6">
    <name type="scientific">Nocardioides euryhalodurans</name>
    <dbReference type="NCBI Taxonomy" id="2518370"/>
    <lineage>
        <taxon>Bacteria</taxon>
        <taxon>Bacillati</taxon>
        <taxon>Actinomycetota</taxon>
        <taxon>Actinomycetes</taxon>
        <taxon>Propionibacteriales</taxon>
        <taxon>Nocardioidaceae</taxon>
        <taxon>Nocardioides</taxon>
    </lineage>
</organism>
<keyword evidence="6" id="KW-1185">Reference proteome</keyword>
<protein>
    <recommendedName>
        <fullName evidence="4">Bacterial transcriptional activator domain-containing protein</fullName>
    </recommendedName>
</protein>
<evidence type="ECO:0000313" key="6">
    <source>
        <dbReference type="Proteomes" id="UP000294894"/>
    </source>
</evidence>
<gene>
    <name evidence="5" type="ORF">EXE57_11130</name>
</gene>
<proteinExistence type="predicted"/>
<evidence type="ECO:0000256" key="2">
    <source>
        <dbReference type="ARBA" id="ARBA00023163"/>
    </source>
</evidence>
<dbReference type="InterPro" id="IPR051677">
    <property type="entry name" value="AfsR-DnrI-RedD_regulator"/>
</dbReference>
<keyword evidence="1" id="KW-0805">Transcription regulation</keyword>
<reference evidence="5 6" key="1">
    <citation type="submission" date="2019-03" db="EMBL/GenBank/DDBJ databases">
        <title>Three New Species of Nocardioides, Nocardioides euryhalodurans sp. nov., Nocardioides seonyuensis sp. nov. and Nocardioides eburneoflavus sp. nov., Iolated from Soil.</title>
        <authorList>
            <person name="Roh S.G."/>
            <person name="Lee C."/>
            <person name="Kim M.-K."/>
            <person name="Kim S.B."/>
        </authorList>
    </citation>
    <scope>NUCLEOTIDE SEQUENCE [LARGE SCALE GENOMIC DNA]</scope>
    <source>
        <strain evidence="5 6">MMS17-SY117</strain>
    </source>
</reference>
<dbReference type="GO" id="GO:0006355">
    <property type="term" value="P:regulation of DNA-templated transcription"/>
    <property type="evidence" value="ECO:0007669"/>
    <property type="project" value="InterPro"/>
</dbReference>
<dbReference type="SUPFAM" id="SSF46894">
    <property type="entry name" value="C-terminal effector domain of the bipartite response regulators"/>
    <property type="match status" value="1"/>
</dbReference>
<feature type="domain" description="Bacterial transcriptional activator" evidence="4">
    <location>
        <begin position="126"/>
        <end position="269"/>
    </location>
</feature>
<dbReference type="InterPro" id="IPR016032">
    <property type="entry name" value="Sig_transdc_resp-reg_C-effctor"/>
</dbReference>
<dbReference type="Pfam" id="PF03704">
    <property type="entry name" value="BTAD"/>
    <property type="match status" value="1"/>
</dbReference>
<evidence type="ECO:0000313" key="5">
    <source>
        <dbReference type="EMBL" id="QBR92763.1"/>
    </source>
</evidence>
<dbReference type="PANTHER" id="PTHR35807">
    <property type="entry name" value="TRANSCRIPTIONAL REGULATOR REDD-RELATED"/>
    <property type="match status" value="1"/>
</dbReference>
<dbReference type="Gene3D" id="1.10.10.10">
    <property type="entry name" value="Winged helix-like DNA-binding domain superfamily/Winged helix DNA-binding domain"/>
    <property type="match status" value="1"/>
</dbReference>
<dbReference type="PANTHER" id="PTHR35807:SF1">
    <property type="entry name" value="TRANSCRIPTIONAL REGULATOR REDD"/>
    <property type="match status" value="1"/>
</dbReference>
<dbReference type="SUPFAM" id="SSF48452">
    <property type="entry name" value="TPR-like"/>
    <property type="match status" value="1"/>
</dbReference>
<evidence type="ECO:0000256" key="3">
    <source>
        <dbReference type="SAM" id="MobiDB-lite"/>
    </source>
</evidence>
<dbReference type="InterPro" id="IPR011990">
    <property type="entry name" value="TPR-like_helical_dom_sf"/>
</dbReference>
<feature type="region of interest" description="Disordered" evidence="3">
    <location>
        <begin position="275"/>
        <end position="294"/>
    </location>
</feature>
<evidence type="ECO:0000259" key="4">
    <source>
        <dbReference type="SMART" id="SM01043"/>
    </source>
</evidence>